<dbReference type="AlphaFoldDB" id="A0A1J4KZ06"/>
<protein>
    <submittedName>
        <fullName evidence="2">Uncharacterized protein</fullName>
    </submittedName>
</protein>
<evidence type="ECO:0000313" key="2">
    <source>
        <dbReference type="EMBL" id="OHT16096.1"/>
    </source>
</evidence>
<feature type="region of interest" description="Disordered" evidence="1">
    <location>
        <begin position="500"/>
        <end position="578"/>
    </location>
</feature>
<dbReference type="EMBL" id="MLAK01000146">
    <property type="protein sequence ID" value="OHT16096.1"/>
    <property type="molecule type" value="Genomic_DNA"/>
</dbReference>
<dbReference type="Proteomes" id="UP000179807">
    <property type="component" value="Unassembled WGS sequence"/>
</dbReference>
<dbReference type="GeneID" id="94848806"/>
<keyword evidence="3" id="KW-1185">Reference proteome</keyword>
<feature type="compositionally biased region" description="Polar residues" evidence="1">
    <location>
        <begin position="135"/>
        <end position="154"/>
    </location>
</feature>
<name>A0A1J4KZ06_9EUKA</name>
<gene>
    <name evidence="2" type="ORF">TRFO_42046</name>
</gene>
<sequence>MKSMPRISFSLSQMSAKDPEFESFVAQNVQSKPGFRAVRRELKSTKFIEDPDLVAKHQKEIEAENTRKRREAEEIQQNVTILSSISNPSPPERKKIKREKSEIKEKNPPKKVTKSEITQIVSRLSYQYENISPKNVKNNTKTMHTCKTNATNQKNYKRKKASSSIQNDNDDSDSDAVFDRLFFESTKIHNKRKYYQDLEYNKYYTKPEKSETEEITTNLAFKKMKEFIDSIFVDVDNVISYGELYDIFVRVGILNMGEKVDNYPVLVEALERWRVNTNTYNALKVKDSLILAISGKSGRFRQFAKERIHCKFANHKNNENYVQETPSMIIHKAKQMTQDTFDRLLSPRPDFTSQQKTKEEEDVVYEPIQLSANTQKILRNSSLGKTKIEKRDQALCERAMKKINEIREKMEEDFKKMQKPPPIVLPEISPEERKKIDELKKKRQNTLPEEQPYKPDIMKYKDFLAIKEEMKKNTVADQPGLDSFLQRMKKGYEQHIKKIQEEENIRALPELPSKRRARTSLKKMNPAPPPPVVHEEEEDKINEEEKINAKGKKKRQKRSSSQMSKSKQKGTKAAKIVK</sequence>
<dbReference type="RefSeq" id="XP_068369232.1">
    <property type="nucleotide sequence ID" value="XM_068514102.1"/>
</dbReference>
<organism evidence="2 3">
    <name type="scientific">Tritrichomonas foetus</name>
    <dbReference type="NCBI Taxonomy" id="1144522"/>
    <lineage>
        <taxon>Eukaryota</taxon>
        <taxon>Metamonada</taxon>
        <taxon>Parabasalia</taxon>
        <taxon>Tritrichomonadida</taxon>
        <taxon>Tritrichomonadidae</taxon>
        <taxon>Tritrichomonas</taxon>
    </lineage>
</organism>
<feature type="compositionally biased region" description="Basic residues" evidence="1">
    <location>
        <begin position="566"/>
        <end position="578"/>
    </location>
</feature>
<accession>A0A1J4KZ06</accession>
<feature type="region of interest" description="Disordered" evidence="1">
    <location>
        <begin position="81"/>
        <end position="115"/>
    </location>
</feature>
<feature type="region of interest" description="Disordered" evidence="1">
    <location>
        <begin position="135"/>
        <end position="172"/>
    </location>
</feature>
<feature type="compositionally biased region" description="Basic and acidic residues" evidence="1">
    <location>
        <begin position="99"/>
        <end position="108"/>
    </location>
</feature>
<evidence type="ECO:0000256" key="1">
    <source>
        <dbReference type="SAM" id="MobiDB-lite"/>
    </source>
</evidence>
<reference evidence="2" key="1">
    <citation type="submission" date="2016-10" db="EMBL/GenBank/DDBJ databases">
        <authorList>
            <person name="Benchimol M."/>
            <person name="Almeida L.G."/>
            <person name="Vasconcelos A.T."/>
            <person name="Perreira-Neves A."/>
            <person name="Rosa I.A."/>
            <person name="Tasca T."/>
            <person name="Bogo M.R."/>
            <person name="de Souza W."/>
        </authorList>
    </citation>
    <scope>NUCLEOTIDE SEQUENCE [LARGE SCALE GENOMIC DNA]</scope>
    <source>
        <strain evidence="2">K</strain>
    </source>
</reference>
<feature type="compositionally biased region" description="Basic residues" evidence="1">
    <location>
        <begin position="549"/>
        <end position="558"/>
    </location>
</feature>
<evidence type="ECO:0000313" key="3">
    <source>
        <dbReference type="Proteomes" id="UP000179807"/>
    </source>
</evidence>
<proteinExistence type="predicted"/>
<dbReference type="VEuPathDB" id="TrichDB:TRFO_42046"/>
<comment type="caution">
    <text evidence="2">The sequence shown here is derived from an EMBL/GenBank/DDBJ whole genome shotgun (WGS) entry which is preliminary data.</text>
</comment>